<reference evidence="5 6" key="1">
    <citation type="submission" date="2020-04" db="EMBL/GenBank/DDBJ databases">
        <title>Metagenomic profiling of ammonia- and methane-oxidizing microorganisms in a Dutch drinking water treatment plant.</title>
        <authorList>
            <person name="Poghosyan L."/>
            <person name="Leucker S."/>
        </authorList>
    </citation>
    <scope>NUCLEOTIDE SEQUENCE [LARGE SCALE GENOMIC DNA]</scope>
    <source>
        <strain evidence="5">S-RSF-IL-03</strain>
    </source>
</reference>
<dbReference type="SUPFAM" id="SSF46689">
    <property type="entry name" value="Homeodomain-like"/>
    <property type="match status" value="1"/>
</dbReference>
<dbReference type="AlphaFoldDB" id="A0A849SJC9"/>
<dbReference type="GO" id="GO:0003700">
    <property type="term" value="F:DNA-binding transcription factor activity"/>
    <property type="evidence" value="ECO:0007669"/>
    <property type="project" value="InterPro"/>
</dbReference>
<dbReference type="Gene3D" id="1.10.10.60">
    <property type="entry name" value="Homeodomain-like"/>
    <property type="match status" value="1"/>
</dbReference>
<protein>
    <submittedName>
        <fullName evidence="5">AraC family transcriptional regulator</fullName>
    </submittedName>
</protein>
<dbReference type="InterPro" id="IPR009057">
    <property type="entry name" value="Homeodomain-like_sf"/>
</dbReference>
<comment type="caution">
    <text evidence="5">The sequence shown here is derived from an EMBL/GenBank/DDBJ whole genome shotgun (WGS) entry which is preliminary data.</text>
</comment>
<proteinExistence type="predicted"/>
<dbReference type="EMBL" id="JABFRW010000070">
    <property type="protein sequence ID" value="NOT33753.1"/>
    <property type="molecule type" value="Genomic_DNA"/>
</dbReference>
<keyword evidence="1" id="KW-0805">Transcription regulation</keyword>
<dbReference type="Pfam" id="PF20240">
    <property type="entry name" value="DUF6597"/>
    <property type="match status" value="1"/>
</dbReference>
<evidence type="ECO:0000313" key="6">
    <source>
        <dbReference type="Proteomes" id="UP000580839"/>
    </source>
</evidence>
<dbReference type="InterPro" id="IPR018060">
    <property type="entry name" value="HTH_AraC"/>
</dbReference>
<keyword evidence="2" id="KW-0238">DNA-binding</keyword>
<dbReference type="GO" id="GO:0043565">
    <property type="term" value="F:sequence-specific DNA binding"/>
    <property type="evidence" value="ECO:0007669"/>
    <property type="project" value="InterPro"/>
</dbReference>
<dbReference type="InterPro" id="IPR046532">
    <property type="entry name" value="DUF6597"/>
</dbReference>
<accession>A0A849SJC9</accession>
<evidence type="ECO:0000256" key="3">
    <source>
        <dbReference type="ARBA" id="ARBA00023163"/>
    </source>
</evidence>
<sequence length="283" mass="30987">MQRTPAAALAPLVECLWSLAGARASVPDAALAHEHRVFPDGCVELIYHAGAPALWSPSPDRWLEQPRLFVVGQITRPFGFRATNALHSIGVRFRPGGACAFLGDPLDALTDRTVALATLWGEAGERLSNELRCESELEPLWTRLESALAARIANATRARVPVAAAVDRLLATRGGESIEALAAHVGWSVRQLERAFLRQVGVTPKVLARTIRFQSILASLPSNGRIDWAGLAWDCGFADQAHLIREFRRFTGATPVQIGDPELELARRFVSDDRLRAYFNPPC</sequence>
<organism evidence="5 6">
    <name type="scientific">Eiseniibacteriota bacterium</name>
    <dbReference type="NCBI Taxonomy" id="2212470"/>
    <lineage>
        <taxon>Bacteria</taxon>
        <taxon>Candidatus Eiseniibacteriota</taxon>
    </lineage>
</organism>
<dbReference type="PROSITE" id="PS01124">
    <property type="entry name" value="HTH_ARAC_FAMILY_2"/>
    <property type="match status" value="1"/>
</dbReference>
<dbReference type="InterPro" id="IPR050204">
    <property type="entry name" value="AraC_XylS_family_regulators"/>
</dbReference>
<name>A0A849SJC9_UNCEI</name>
<dbReference type="PANTHER" id="PTHR46796">
    <property type="entry name" value="HTH-TYPE TRANSCRIPTIONAL ACTIVATOR RHAS-RELATED"/>
    <property type="match status" value="1"/>
</dbReference>
<dbReference type="Proteomes" id="UP000580839">
    <property type="component" value="Unassembled WGS sequence"/>
</dbReference>
<dbReference type="SMART" id="SM00342">
    <property type="entry name" value="HTH_ARAC"/>
    <property type="match status" value="1"/>
</dbReference>
<keyword evidence="3" id="KW-0804">Transcription</keyword>
<evidence type="ECO:0000256" key="1">
    <source>
        <dbReference type="ARBA" id="ARBA00023015"/>
    </source>
</evidence>
<feature type="domain" description="HTH araC/xylS-type" evidence="4">
    <location>
        <begin position="160"/>
        <end position="261"/>
    </location>
</feature>
<evidence type="ECO:0000313" key="5">
    <source>
        <dbReference type="EMBL" id="NOT33753.1"/>
    </source>
</evidence>
<gene>
    <name evidence="5" type="ORF">HOP12_06230</name>
</gene>
<evidence type="ECO:0000259" key="4">
    <source>
        <dbReference type="PROSITE" id="PS01124"/>
    </source>
</evidence>
<dbReference type="Pfam" id="PF12833">
    <property type="entry name" value="HTH_18"/>
    <property type="match status" value="1"/>
</dbReference>
<evidence type="ECO:0000256" key="2">
    <source>
        <dbReference type="ARBA" id="ARBA00023125"/>
    </source>
</evidence>
<dbReference type="PANTHER" id="PTHR46796:SF15">
    <property type="entry name" value="BLL1074 PROTEIN"/>
    <property type="match status" value="1"/>
</dbReference>